<keyword evidence="7" id="KW-0472">Membrane</keyword>
<keyword evidence="3" id="KW-0547">Nucleotide-binding</keyword>
<sequence>MNFLVKNNQNLNHVELLKNLKMVDYKRGIKVSGNRGYYLIGPGVLLNLGLIQYGLDFMLKKNFICLQTPFYMNEKILKCCVQLKDFIEQLYSMGKNDNKFLIATSEQTICAFHQKEKIHYENLPMKYVGVSTCFRKESGSHGKDTNGIFRVHQFEKIEQFIISNYKNYDSWKFYEILLNNSKEFYNSLEIPYLCLNIPPFDLNKTASRKTDILGWFPSSSKYQELVSCSNCLEYQSENLNIETYKNDNSFKKVYLHLLNSTLCATTRTICCIAENYSDFHGLIVPAVLRDYVGFSFIPYSNN</sequence>
<dbReference type="GO" id="GO:0004828">
    <property type="term" value="F:serine-tRNA ligase activity"/>
    <property type="evidence" value="ECO:0007669"/>
    <property type="project" value="UniProtKB-EC"/>
</dbReference>
<evidence type="ECO:0000256" key="6">
    <source>
        <dbReference type="ARBA" id="ARBA00031113"/>
    </source>
</evidence>
<evidence type="ECO:0000256" key="5">
    <source>
        <dbReference type="ARBA" id="ARBA00023146"/>
    </source>
</evidence>
<dbReference type="Gene3D" id="3.30.930.10">
    <property type="entry name" value="Bira Bifunctional Protein, Domain 2"/>
    <property type="match status" value="1"/>
</dbReference>
<dbReference type="InterPro" id="IPR002317">
    <property type="entry name" value="Ser-tRNA-ligase_type_1"/>
</dbReference>
<dbReference type="EMBL" id="HBEO01006885">
    <property type="protein sequence ID" value="CAD8473673.1"/>
    <property type="molecule type" value="Transcribed_RNA"/>
</dbReference>
<dbReference type="InterPro" id="IPR045864">
    <property type="entry name" value="aa-tRNA-synth_II/BPL/LPL"/>
</dbReference>
<evidence type="ECO:0000256" key="1">
    <source>
        <dbReference type="ARBA" id="ARBA00012840"/>
    </source>
</evidence>
<evidence type="ECO:0000256" key="4">
    <source>
        <dbReference type="ARBA" id="ARBA00022840"/>
    </source>
</evidence>
<protein>
    <recommendedName>
        <fullName evidence="1">serine--tRNA ligase</fullName>
        <ecNumber evidence="1">6.1.1.11</ecNumber>
    </recommendedName>
    <alternativeName>
        <fullName evidence="6">Seryl-tRNA synthetase</fullName>
    </alternativeName>
</protein>
<evidence type="ECO:0000256" key="7">
    <source>
        <dbReference type="SAM" id="Phobius"/>
    </source>
</evidence>
<dbReference type="GO" id="GO:0005524">
    <property type="term" value="F:ATP binding"/>
    <property type="evidence" value="ECO:0007669"/>
    <property type="project" value="UniProtKB-KW"/>
</dbReference>
<dbReference type="InterPro" id="IPR006195">
    <property type="entry name" value="aa-tRNA-synth_II"/>
</dbReference>
<dbReference type="PROSITE" id="PS50862">
    <property type="entry name" value="AA_TRNA_LIGASE_II"/>
    <property type="match status" value="1"/>
</dbReference>
<gene>
    <name evidence="9" type="ORF">HPHI1048_LOCUS4860</name>
    <name evidence="10" type="ORF">HPHI1048_LOCUS4861</name>
</gene>
<keyword evidence="7" id="KW-1133">Transmembrane helix</keyword>
<dbReference type="EC" id="6.1.1.11" evidence="1"/>
<proteinExistence type="predicted"/>
<dbReference type="AlphaFoldDB" id="A0A6T7N9U3"/>
<keyword evidence="2" id="KW-0436">Ligase</keyword>
<dbReference type="PANTHER" id="PTHR11778">
    <property type="entry name" value="SERYL-TRNA SYNTHETASE"/>
    <property type="match status" value="1"/>
</dbReference>
<feature type="transmembrane region" description="Helical" evidence="7">
    <location>
        <begin position="36"/>
        <end position="55"/>
    </location>
</feature>
<dbReference type="SUPFAM" id="SSF55681">
    <property type="entry name" value="Class II aaRS and biotin synthetases"/>
    <property type="match status" value="1"/>
</dbReference>
<feature type="domain" description="Aminoacyl-transfer RNA synthetases class-II family profile" evidence="8">
    <location>
        <begin position="56"/>
        <end position="285"/>
    </location>
</feature>
<accession>A0A6T7N9U3</accession>
<dbReference type="NCBIfam" id="TIGR00414">
    <property type="entry name" value="serS"/>
    <property type="match status" value="1"/>
</dbReference>
<keyword evidence="7" id="KW-0812">Transmembrane</keyword>
<dbReference type="PRINTS" id="PR00981">
    <property type="entry name" value="TRNASYNTHSER"/>
</dbReference>
<evidence type="ECO:0000256" key="2">
    <source>
        <dbReference type="ARBA" id="ARBA00022598"/>
    </source>
</evidence>
<reference evidence="10" key="1">
    <citation type="submission" date="2021-01" db="EMBL/GenBank/DDBJ databases">
        <authorList>
            <person name="Corre E."/>
            <person name="Pelletier E."/>
            <person name="Niang G."/>
            <person name="Scheremetjew M."/>
            <person name="Finn R."/>
            <person name="Kale V."/>
            <person name="Holt S."/>
            <person name="Cochrane G."/>
            <person name="Meng A."/>
            <person name="Brown T."/>
            <person name="Cohen L."/>
        </authorList>
    </citation>
    <scope>NUCLEOTIDE SEQUENCE</scope>
    <source>
        <strain evidence="10">CCMP325</strain>
    </source>
</reference>
<evidence type="ECO:0000256" key="3">
    <source>
        <dbReference type="ARBA" id="ARBA00022741"/>
    </source>
</evidence>
<keyword evidence="4" id="KW-0067">ATP-binding</keyword>
<dbReference type="InterPro" id="IPR002314">
    <property type="entry name" value="aa-tRNA-synt_IIb"/>
</dbReference>
<evidence type="ECO:0000313" key="10">
    <source>
        <dbReference type="EMBL" id="CAD8473674.1"/>
    </source>
</evidence>
<organism evidence="10">
    <name type="scientific">Hanusia phi</name>
    <dbReference type="NCBI Taxonomy" id="3032"/>
    <lineage>
        <taxon>Eukaryota</taxon>
        <taxon>Cryptophyceae</taxon>
        <taxon>Pyrenomonadales</taxon>
        <taxon>Geminigeraceae</taxon>
        <taxon>Hanusia</taxon>
    </lineage>
</organism>
<dbReference type="Pfam" id="PF00587">
    <property type="entry name" value="tRNA-synt_2b"/>
    <property type="match status" value="1"/>
</dbReference>
<dbReference type="EMBL" id="HBEO01006886">
    <property type="protein sequence ID" value="CAD8473674.1"/>
    <property type="molecule type" value="Transcribed_RNA"/>
</dbReference>
<dbReference type="GO" id="GO:0006434">
    <property type="term" value="P:seryl-tRNA aminoacylation"/>
    <property type="evidence" value="ECO:0007669"/>
    <property type="project" value="InterPro"/>
</dbReference>
<name>A0A6T7N9U3_9CRYP</name>
<evidence type="ECO:0000313" key="9">
    <source>
        <dbReference type="EMBL" id="CAD8473673.1"/>
    </source>
</evidence>
<evidence type="ECO:0000259" key="8">
    <source>
        <dbReference type="PROSITE" id="PS50862"/>
    </source>
</evidence>
<keyword evidence="5" id="KW-0030">Aminoacyl-tRNA synthetase</keyword>